<dbReference type="EMBL" id="QJKJ01007988">
    <property type="protein sequence ID" value="RDX81178.1"/>
    <property type="molecule type" value="Genomic_DNA"/>
</dbReference>
<gene>
    <name evidence="2" type="primary">GIP</name>
    <name evidence="2" type="ORF">CR513_38174</name>
</gene>
<evidence type="ECO:0000313" key="2">
    <source>
        <dbReference type="EMBL" id="RDX81178.1"/>
    </source>
</evidence>
<dbReference type="PANTHER" id="PTHR11439:SF500">
    <property type="entry name" value="RNA-DIRECTED DNA POLYMERASE"/>
    <property type="match status" value="1"/>
</dbReference>
<protein>
    <submittedName>
        <fullName evidence="2">Copia protein</fullName>
    </submittedName>
</protein>
<dbReference type="Proteomes" id="UP000257109">
    <property type="component" value="Unassembled WGS sequence"/>
</dbReference>
<evidence type="ECO:0000256" key="1">
    <source>
        <dbReference type="SAM" id="MobiDB-lite"/>
    </source>
</evidence>
<feature type="non-terminal residue" evidence="2">
    <location>
        <position position="300"/>
    </location>
</feature>
<keyword evidence="3" id="KW-1185">Reference proteome</keyword>
<comment type="caution">
    <text evidence="2">The sequence shown here is derived from an EMBL/GenBank/DDBJ whole genome shotgun (WGS) entry which is preliminary data.</text>
</comment>
<accession>A0A371FS96</accession>
<feature type="region of interest" description="Disordered" evidence="1">
    <location>
        <begin position="242"/>
        <end position="268"/>
    </location>
</feature>
<dbReference type="AlphaFoldDB" id="A0A371FS96"/>
<sequence length="300" mass="33134">MILQWFMSSSMLMTLLLQRKYIRDLLAKTNMAEAKYISSPMAAICKLSKEGFEPFQDDTLYRSVLTKFANSCLNLLKHTGPLLNASLLHQRTTSWGLHFKPASPHSPLSLETYCNTDWTSDVGNRCSTSGACWCKKQTVVACSSIEAEYRSLALAATEVLWVQTLLSELGVCHSVLRIHCDNMSTVALAHKPSLTCSHQAHGVLSKQLLVQHIPATDQCADILTKALSPTGFTTFHSKLKGSINTQKKNSPPLKRPSSSVDFDKSTGKSSGTGDIFNLLCFYDDNQNFSTEPPSSWATFD</sequence>
<proteinExistence type="predicted"/>
<feature type="non-terminal residue" evidence="2">
    <location>
        <position position="1"/>
    </location>
</feature>
<evidence type="ECO:0000313" key="3">
    <source>
        <dbReference type="Proteomes" id="UP000257109"/>
    </source>
</evidence>
<dbReference type="STRING" id="157652.A0A371FS96"/>
<dbReference type="PANTHER" id="PTHR11439">
    <property type="entry name" value="GAG-POL-RELATED RETROTRANSPOSON"/>
    <property type="match status" value="1"/>
</dbReference>
<organism evidence="2 3">
    <name type="scientific">Mucuna pruriens</name>
    <name type="common">Velvet bean</name>
    <name type="synonym">Dolichos pruriens</name>
    <dbReference type="NCBI Taxonomy" id="157652"/>
    <lineage>
        <taxon>Eukaryota</taxon>
        <taxon>Viridiplantae</taxon>
        <taxon>Streptophyta</taxon>
        <taxon>Embryophyta</taxon>
        <taxon>Tracheophyta</taxon>
        <taxon>Spermatophyta</taxon>
        <taxon>Magnoliopsida</taxon>
        <taxon>eudicotyledons</taxon>
        <taxon>Gunneridae</taxon>
        <taxon>Pentapetalae</taxon>
        <taxon>rosids</taxon>
        <taxon>fabids</taxon>
        <taxon>Fabales</taxon>
        <taxon>Fabaceae</taxon>
        <taxon>Papilionoideae</taxon>
        <taxon>50 kb inversion clade</taxon>
        <taxon>NPAAA clade</taxon>
        <taxon>indigoferoid/millettioid clade</taxon>
        <taxon>Phaseoleae</taxon>
        <taxon>Mucuna</taxon>
    </lineage>
</organism>
<dbReference type="CDD" id="cd09272">
    <property type="entry name" value="RNase_HI_RT_Ty1"/>
    <property type="match status" value="1"/>
</dbReference>
<reference evidence="2" key="1">
    <citation type="submission" date="2018-05" db="EMBL/GenBank/DDBJ databases">
        <title>Draft genome of Mucuna pruriens seed.</title>
        <authorList>
            <person name="Nnadi N.E."/>
            <person name="Vos R."/>
            <person name="Hasami M.H."/>
            <person name="Devisetty U.K."/>
            <person name="Aguiy J.C."/>
        </authorList>
    </citation>
    <scope>NUCLEOTIDE SEQUENCE [LARGE SCALE GENOMIC DNA]</scope>
    <source>
        <strain evidence="2">JCA_2017</strain>
    </source>
</reference>
<dbReference type="OrthoDB" id="414945at2759"/>
<name>A0A371FS96_MUCPR</name>